<comment type="similarity">
    <text evidence="2 9">Belongs to the mitochondrial carrier (TC 2.A.29) family.</text>
</comment>
<dbReference type="OrthoDB" id="270584at2759"/>
<dbReference type="VEuPathDB" id="TriTrypDB:BSAL_76920"/>
<dbReference type="InterPro" id="IPR018108">
    <property type="entry name" value="MCP_transmembrane"/>
</dbReference>
<dbReference type="InterPro" id="IPR023395">
    <property type="entry name" value="MCP_dom_sf"/>
</dbReference>
<dbReference type="EMBL" id="CYKH01000732">
    <property type="protein sequence ID" value="CUG28384.1"/>
    <property type="molecule type" value="Genomic_DNA"/>
</dbReference>
<keyword evidence="3 9" id="KW-0813">Transport</keyword>
<dbReference type="PANTHER" id="PTHR45635:SF42">
    <property type="entry name" value="ADP_ATP TRANSLOCASE"/>
    <property type="match status" value="1"/>
</dbReference>
<organism evidence="11 12">
    <name type="scientific">Bodo saltans</name>
    <name type="common">Flagellated protozoan</name>
    <dbReference type="NCBI Taxonomy" id="75058"/>
    <lineage>
        <taxon>Eukaryota</taxon>
        <taxon>Discoba</taxon>
        <taxon>Euglenozoa</taxon>
        <taxon>Kinetoplastea</taxon>
        <taxon>Metakinetoplastina</taxon>
        <taxon>Eubodonida</taxon>
        <taxon>Bodonidae</taxon>
        <taxon>Bodo</taxon>
    </lineage>
</organism>
<evidence type="ECO:0000256" key="1">
    <source>
        <dbReference type="ARBA" id="ARBA00004141"/>
    </source>
</evidence>
<reference evidence="12" key="1">
    <citation type="submission" date="2015-09" db="EMBL/GenBank/DDBJ databases">
        <authorList>
            <consortium name="Pathogen Informatics"/>
        </authorList>
    </citation>
    <scope>NUCLEOTIDE SEQUENCE [LARGE SCALE GENOMIC DNA]</scope>
    <source>
        <strain evidence="12">Lake Konstanz</strain>
    </source>
</reference>
<dbReference type="GO" id="GO:0005471">
    <property type="term" value="F:ATP:ADP antiporter activity"/>
    <property type="evidence" value="ECO:0007669"/>
    <property type="project" value="UniProtKB-UniRule"/>
</dbReference>
<feature type="repeat" description="Solcar" evidence="8">
    <location>
        <begin position="14"/>
        <end position="101"/>
    </location>
</feature>
<dbReference type="GO" id="GO:0140021">
    <property type="term" value="P:mitochondrial ADP transmembrane transport"/>
    <property type="evidence" value="ECO:0007669"/>
    <property type="project" value="InterPro"/>
</dbReference>
<dbReference type="PANTHER" id="PTHR45635">
    <property type="entry name" value="ADP,ATP CARRIER PROTEIN 1-RELATED-RELATED"/>
    <property type="match status" value="1"/>
</dbReference>
<sequence>MEVETPQPHLSGSQMFAVSGVAAVVAKSSVAPFERARLLLSLPTSMSERERMLLLPRWSIMRMMIKEEGLASLWRGNTTNLLRYVPGVMLNFTFHNALLQQQPECFTLTSNRRRFGFTSNFAAGGIAGAAATTCTYSIDTARTIVAEDWRMAQRNQGVRKYTGELDCYKKLILNEGVAPLYRGFAISCTGAIVHRGLYFGLYASLQPQLPFNYFLSNYALGWLVTVTSILVSHPINAVRLRRMVDERAVSRLHRSAFTCARYIAKTDGLRGFWRGGDAMMMVRALAGGGALAGVDLLSRVFVSAH</sequence>
<feature type="repeat" description="Solcar" evidence="8">
    <location>
        <begin position="115"/>
        <end position="208"/>
    </location>
</feature>
<dbReference type="AlphaFoldDB" id="A0A0S4IZ65"/>
<dbReference type="InterPro" id="IPR002067">
    <property type="entry name" value="MCP"/>
</dbReference>
<dbReference type="GO" id="GO:1990544">
    <property type="term" value="P:mitochondrial ATP transmembrane transport"/>
    <property type="evidence" value="ECO:0007669"/>
    <property type="project" value="InterPro"/>
</dbReference>
<comment type="subunit">
    <text evidence="10">Monomer.</text>
</comment>
<comment type="subcellular location">
    <subcellularLocation>
        <location evidence="1 10">Membrane</location>
        <topology evidence="1 10">Multi-pass membrane protein</topology>
    </subcellularLocation>
</comment>
<dbReference type="InterPro" id="IPR002113">
    <property type="entry name" value="ADT_euk_type"/>
</dbReference>
<dbReference type="OMA" id="HRSAFTC"/>
<evidence type="ECO:0000256" key="4">
    <source>
        <dbReference type="ARBA" id="ARBA00022692"/>
    </source>
</evidence>
<keyword evidence="4 8" id="KW-0812">Transmembrane</keyword>
<dbReference type="Gene3D" id="1.50.40.10">
    <property type="entry name" value="Mitochondrial carrier domain"/>
    <property type="match status" value="1"/>
</dbReference>
<evidence type="ECO:0000256" key="3">
    <source>
        <dbReference type="ARBA" id="ARBA00022448"/>
    </source>
</evidence>
<proteinExistence type="inferred from homology"/>
<evidence type="ECO:0000256" key="8">
    <source>
        <dbReference type="PROSITE-ProRule" id="PRU00282"/>
    </source>
</evidence>
<evidence type="ECO:0000256" key="2">
    <source>
        <dbReference type="ARBA" id="ARBA00006375"/>
    </source>
</evidence>
<evidence type="ECO:0000256" key="10">
    <source>
        <dbReference type="RuleBase" id="RU368008"/>
    </source>
</evidence>
<dbReference type="GO" id="GO:0005743">
    <property type="term" value="C:mitochondrial inner membrane"/>
    <property type="evidence" value="ECO:0007669"/>
    <property type="project" value="InterPro"/>
</dbReference>
<gene>
    <name evidence="11" type="ORF">BSAL_76920</name>
</gene>
<name>A0A0S4IZ65_BODSA</name>
<keyword evidence="5" id="KW-0677">Repeat</keyword>
<evidence type="ECO:0000313" key="11">
    <source>
        <dbReference type="EMBL" id="CUG28384.1"/>
    </source>
</evidence>
<accession>A0A0S4IZ65</accession>
<dbReference type="PRINTS" id="PR00926">
    <property type="entry name" value="MITOCARRIER"/>
</dbReference>
<evidence type="ECO:0000313" key="12">
    <source>
        <dbReference type="Proteomes" id="UP000051952"/>
    </source>
</evidence>
<evidence type="ECO:0000256" key="9">
    <source>
        <dbReference type="RuleBase" id="RU000488"/>
    </source>
</evidence>
<dbReference type="Pfam" id="PF00153">
    <property type="entry name" value="Mito_carr"/>
    <property type="match status" value="3"/>
</dbReference>
<dbReference type="SUPFAM" id="SSF103506">
    <property type="entry name" value="Mitochondrial carrier"/>
    <property type="match status" value="1"/>
</dbReference>
<dbReference type="PRINTS" id="PR00927">
    <property type="entry name" value="ADPTRNSLCASE"/>
</dbReference>
<keyword evidence="6" id="KW-1133">Transmembrane helix</keyword>
<evidence type="ECO:0000256" key="7">
    <source>
        <dbReference type="ARBA" id="ARBA00023136"/>
    </source>
</evidence>
<keyword evidence="12" id="KW-1185">Reference proteome</keyword>
<comment type="function">
    <text evidence="10">Catalyzes the exchange of ADP and ATP across the membrane.</text>
</comment>
<evidence type="ECO:0000256" key="6">
    <source>
        <dbReference type="ARBA" id="ARBA00022989"/>
    </source>
</evidence>
<protein>
    <recommendedName>
        <fullName evidence="10">ADP/ATP translocase</fullName>
    </recommendedName>
    <alternativeName>
        <fullName evidence="10">ADP,ATP carrier protein</fullName>
    </alternativeName>
</protein>
<evidence type="ECO:0000256" key="5">
    <source>
        <dbReference type="ARBA" id="ARBA00022737"/>
    </source>
</evidence>
<feature type="repeat" description="Solcar" evidence="8">
    <location>
        <begin position="212"/>
        <end position="300"/>
    </location>
</feature>
<dbReference type="Proteomes" id="UP000051952">
    <property type="component" value="Unassembled WGS sequence"/>
</dbReference>
<keyword evidence="7 8" id="KW-0472">Membrane</keyword>
<dbReference type="PROSITE" id="PS50920">
    <property type="entry name" value="SOLCAR"/>
    <property type="match status" value="3"/>
</dbReference>